<evidence type="ECO:0000313" key="2">
    <source>
        <dbReference type="Proteomes" id="UP000199024"/>
    </source>
</evidence>
<dbReference type="AlphaFoldDB" id="A0A1I6M5D7"/>
<organism evidence="1 2">
    <name type="scientific">Granulicella pectinivorans</name>
    <dbReference type="NCBI Taxonomy" id="474950"/>
    <lineage>
        <taxon>Bacteria</taxon>
        <taxon>Pseudomonadati</taxon>
        <taxon>Acidobacteriota</taxon>
        <taxon>Terriglobia</taxon>
        <taxon>Terriglobales</taxon>
        <taxon>Acidobacteriaceae</taxon>
        <taxon>Granulicella</taxon>
    </lineage>
</organism>
<gene>
    <name evidence="1" type="ORF">SAMN05421771_1866</name>
</gene>
<sequence length="309" mass="34728">MTSRRWLTLTALTIAGIVSIHLLVAYELDVYGILRNPAGRELATSIIYAPMTDDRVFKYMANRRYVSANFDSLIIGSSSSENWYPEFIHGYHFYDEAVIGGKASEEKIITDQLPPDAHLRIAICALSPYIVAGHELRHGLGDVSRREAYGSINLLSEEIAKVMTILHLRPKMYFADGSHRFPEKKHLDREDLGPSYYDIDPKAMADYRALVLNLQAHGAKIIYVAPPVYQPLFGDLSPIHHSLELMLAELPPGPIIDFNSEPEFADFIRDPNNFTDDVHVNDFGAERVSRTLDQRLHILTASANGGLLH</sequence>
<dbReference type="SUPFAM" id="SSF52266">
    <property type="entry name" value="SGNH hydrolase"/>
    <property type="match status" value="1"/>
</dbReference>
<evidence type="ECO:0008006" key="3">
    <source>
        <dbReference type="Google" id="ProtNLM"/>
    </source>
</evidence>
<reference evidence="1 2" key="1">
    <citation type="submission" date="2016-10" db="EMBL/GenBank/DDBJ databases">
        <authorList>
            <person name="de Groot N.N."/>
        </authorList>
    </citation>
    <scope>NUCLEOTIDE SEQUENCE [LARGE SCALE GENOMIC DNA]</scope>
    <source>
        <strain evidence="1 2">DSM 21001</strain>
    </source>
</reference>
<dbReference type="OrthoDB" id="839045at2"/>
<protein>
    <recommendedName>
        <fullName evidence="3">GDSL-like Lipase/Acylhydrolase family protein</fullName>
    </recommendedName>
</protein>
<accession>A0A1I6M5D7</accession>
<evidence type="ECO:0000313" key="1">
    <source>
        <dbReference type="EMBL" id="SFS10896.1"/>
    </source>
</evidence>
<name>A0A1I6M5D7_9BACT</name>
<proteinExistence type="predicted"/>
<dbReference type="RefSeq" id="WP_089838675.1">
    <property type="nucleotide sequence ID" value="NZ_FOZL01000001.1"/>
</dbReference>
<dbReference type="STRING" id="474950.SAMN05421771_1866"/>
<keyword evidence="2" id="KW-1185">Reference proteome</keyword>
<dbReference type="Proteomes" id="UP000199024">
    <property type="component" value="Unassembled WGS sequence"/>
</dbReference>
<dbReference type="EMBL" id="FOZL01000001">
    <property type="protein sequence ID" value="SFS10896.1"/>
    <property type="molecule type" value="Genomic_DNA"/>
</dbReference>